<proteinExistence type="predicted"/>
<dbReference type="SUPFAM" id="SSF48403">
    <property type="entry name" value="Ankyrin repeat"/>
    <property type="match status" value="1"/>
</dbReference>
<dbReference type="AlphaFoldDB" id="A0AAV9UTN1"/>
<organism evidence="1 2">
    <name type="scientific">Orbilia blumenaviensis</name>
    <dbReference type="NCBI Taxonomy" id="1796055"/>
    <lineage>
        <taxon>Eukaryota</taxon>
        <taxon>Fungi</taxon>
        <taxon>Dikarya</taxon>
        <taxon>Ascomycota</taxon>
        <taxon>Pezizomycotina</taxon>
        <taxon>Orbiliomycetes</taxon>
        <taxon>Orbiliales</taxon>
        <taxon>Orbiliaceae</taxon>
        <taxon>Orbilia</taxon>
    </lineage>
</organism>
<reference evidence="1 2" key="1">
    <citation type="submission" date="2019-10" db="EMBL/GenBank/DDBJ databases">
        <authorList>
            <person name="Palmer J.M."/>
        </authorList>
    </citation>
    <scope>NUCLEOTIDE SEQUENCE [LARGE SCALE GENOMIC DNA]</scope>
    <source>
        <strain evidence="1 2">TWF730</strain>
    </source>
</reference>
<evidence type="ECO:0008006" key="3">
    <source>
        <dbReference type="Google" id="ProtNLM"/>
    </source>
</evidence>
<dbReference type="EMBL" id="JAVHNS010000007">
    <property type="protein sequence ID" value="KAK6349029.1"/>
    <property type="molecule type" value="Genomic_DNA"/>
</dbReference>
<dbReference type="InterPro" id="IPR036770">
    <property type="entry name" value="Ankyrin_rpt-contain_sf"/>
</dbReference>
<keyword evidence="2" id="KW-1185">Reference proteome</keyword>
<evidence type="ECO:0000313" key="2">
    <source>
        <dbReference type="Proteomes" id="UP001373714"/>
    </source>
</evidence>
<name>A0AAV9UTN1_9PEZI</name>
<accession>A0AAV9UTN1</accession>
<dbReference type="Proteomes" id="UP001373714">
    <property type="component" value="Unassembled WGS sequence"/>
</dbReference>
<gene>
    <name evidence="1" type="ORF">TWF730_009789</name>
</gene>
<protein>
    <recommendedName>
        <fullName evidence="3">Ankyrin repeat protein</fullName>
    </recommendedName>
</protein>
<evidence type="ECO:0000313" key="1">
    <source>
        <dbReference type="EMBL" id="KAK6349029.1"/>
    </source>
</evidence>
<sequence>MIRSFISAIVGNSKAKYQITASKIPIPFNKGTTRKMHQEWSGAGVTSTYHDNYVSQRNKLADYAFNGRFDKALEFIEEHSIPNSWRLREPDDKRPPSGWTTLHQAAMLSTSTISHIERLVSLGAFKNIRTMDTNETAYDIARRHNRSRDIIDALKPHYERPLDQQTISNLQRGLDEVVMSRVSSLVEESRFRIPPIEVLLEFPGLHIWCPIPGFYGGFHIKMQEDNTLELESFCRVAGGSGETHVVQLDGTWKCTQSGLY</sequence>
<comment type="caution">
    <text evidence="1">The sequence shown here is derived from an EMBL/GenBank/DDBJ whole genome shotgun (WGS) entry which is preliminary data.</text>
</comment>